<evidence type="ECO:0000313" key="1">
    <source>
        <dbReference type="EMBL" id="EKC75224.1"/>
    </source>
</evidence>
<gene>
    <name evidence="1" type="ORF">LEA_05326</name>
</gene>
<accession>K1U5D1</accession>
<feature type="non-terminal residue" evidence="1">
    <location>
        <position position="47"/>
    </location>
</feature>
<dbReference type="InterPro" id="IPR014729">
    <property type="entry name" value="Rossmann-like_a/b/a_fold"/>
</dbReference>
<dbReference type="EMBL" id="AJWY01003482">
    <property type="protein sequence ID" value="EKC75224.1"/>
    <property type="molecule type" value="Genomic_DNA"/>
</dbReference>
<sequence length="47" mass="5336">MLTEKGQTYEKDGAIWFKASAFGDDQDRVLVRANGIPTYFVPDIAYH</sequence>
<dbReference type="AlphaFoldDB" id="K1U5D1"/>
<organism evidence="1">
    <name type="scientific">human gut metagenome</name>
    <dbReference type="NCBI Taxonomy" id="408170"/>
    <lineage>
        <taxon>unclassified sequences</taxon>
        <taxon>metagenomes</taxon>
        <taxon>organismal metagenomes</taxon>
    </lineage>
</organism>
<dbReference type="GO" id="GO:0004814">
    <property type="term" value="F:arginine-tRNA ligase activity"/>
    <property type="evidence" value="ECO:0007669"/>
    <property type="project" value="UniProtKB-EC"/>
</dbReference>
<keyword evidence="1" id="KW-0030">Aminoacyl-tRNA synthetase</keyword>
<keyword evidence="1" id="KW-0436">Ligase</keyword>
<comment type="caution">
    <text evidence="1">The sequence shown here is derived from an EMBL/GenBank/DDBJ whole genome shotgun (WGS) entry which is preliminary data.</text>
</comment>
<name>K1U5D1_9ZZZZ</name>
<protein>
    <submittedName>
        <fullName evidence="1">Arginyl-tRNA synthetase</fullName>
        <ecNumber evidence="1">6.1.1.19</ecNumber>
    </submittedName>
</protein>
<dbReference type="Gene3D" id="3.40.50.620">
    <property type="entry name" value="HUPs"/>
    <property type="match status" value="1"/>
</dbReference>
<proteinExistence type="predicted"/>
<dbReference type="EC" id="6.1.1.19" evidence="1"/>
<reference evidence="1" key="1">
    <citation type="journal article" date="2013" name="Environ. Microbiol.">
        <title>Microbiota from the distal guts of lean and obese adolescents exhibit partial functional redundancy besides clear differences in community structure.</title>
        <authorList>
            <person name="Ferrer M."/>
            <person name="Ruiz A."/>
            <person name="Lanza F."/>
            <person name="Haange S.B."/>
            <person name="Oberbach A."/>
            <person name="Till H."/>
            <person name="Bargiela R."/>
            <person name="Campoy C."/>
            <person name="Segura M.T."/>
            <person name="Richter M."/>
            <person name="von Bergen M."/>
            <person name="Seifert J."/>
            <person name="Suarez A."/>
        </authorList>
    </citation>
    <scope>NUCLEOTIDE SEQUENCE</scope>
</reference>
<dbReference type="SUPFAM" id="SSF52374">
    <property type="entry name" value="Nucleotidylyl transferase"/>
    <property type="match status" value="1"/>
</dbReference>